<dbReference type="RefSeq" id="WP_188923397.1">
    <property type="nucleotide sequence ID" value="NZ_BMQI01000001.1"/>
</dbReference>
<feature type="domain" description="p-hydroxybenzoic acid efflux pump subunit AaeA-like beta-barrel" evidence="5">
    <location>
        <begin position="235"/>
        <end position="326"/>
    </location>
</feature>
<keyword evidence="3" id="KW-0472">Membrane</keyword>
<keyword evidence="2" id="KW-0175">Coiled coil</keyword>
<evidence type="ECO:0000256" key="2">
    <source>
        <dbReference type="SAM" id="Coils"/>
    </source>
</evidence>
<keyword evidence="7" id="KW-1185">Reference proteome</keyword>
<dbReference type="Pfam" id="PF25917">
    <property type="entry name" value="BSH_RND"/>
    <property type="match status" value="1"/>
</dbReference>
<dbReference type="InterPro" id="IPR050393">
    <property type="entry name" value="MFP_Efflux_Pump"/>
</dbReference>
<dbReference type="SUPFAM" id="SSF111369">
    <property type="entry name" value="HlyD-like secretion proteins"/>
    <property type="match status" value="2"/>
</dbReference>
<dbReference type="EMBL" id="JAKILJ010000001">
    <property type="protein sequence ID" value="MCL1103843.1"/>
    <property type="molecule type" value="Genomic_DNA"/>
</dbReference>
<keyword evidence="3" id="KW-0812">Transmembrane</keyword>
<sequence>MTPDQQFARLVKISIFLFISVFGYFMFADAMMPMTPQAMATRMVTKVTPQVSGKIASIAVANNQVVAKGDVLFSIDSAPFELAVEQANLALEQAKQDNAELDAEILAAQADVNAKQSSAQQKRSEAKRLDALYASRGVSQQLADQAQSDASTAEANLMAANARLSQLVVSRGRDGAENLKMRQARNRLAQAELNLSYTQVRAEQNGVVTNLQLEVGSFATVGQPLLAVVSEKVDIIADFREKSLRGIESQSTAYITFDGQPGRLYQAKVSNVDAGVSAGQFDANGRLATPEASARWVRDAQRLRLHLALDHQVVNTLPAGARATVQLVPNNAVLGFLAKVQIKLISVLHYIY</sequence>
<evidence type="ECO:0000259" key="5">
    <source>
        <dbReference type="Pfam" id="PF25963"/>
    </source>
</evidence>
<dbReference type="Pfam" id="PF25963">
    <property type="entry name" value="Beta-barrel_AAEA"/>
    <property type="match status" value="1"/>
</dbReference>
<dbReference type="PANTHER" id="PTHR30367:SF6">
    <property type="entry name" value="SECRETION PROTEIN-RELATED"/>
    <property type="match status" value="1"/>
</dbReference>
<accession>A0A9X1ZB61</accession>
<dbReference type="Gene3D" id="2.40.50.100">
    <property type="match status" value="1"/>
</dbReference>
<evidence type="ECO:0000259" key="4">
    <source>
        <dbReference type="Pfam" id="PF25917"/>
    </source>
</evidence>
<dbReference type="AlphaFoldDB" id="A0A9X1ZB61"/>
<feature type="coiled-coil region" evidence="2">
    <location>
        <begin position="143"/>
        <end position="201"/>
    </location>
</feature>
<dbReference type="Gene3D" id="2.40.30.170">
    <property type="match status" value="1"/>
</dbReference>
<dbReference type="InterPro" id="IPR058634">
    <property type="entry name" value="AaeA-lik-b-barrel"/>
</dbReference>
<name>A0A9X1ZB61_9GAMM</name>
<dbReference type="PANTHER" id="PTHR30367">
    <property type="entry name" value="P-HYDROXYBENZOIC ACID EFFLUX PUMP SUBUNIT AAEA-RELATED"/>
    <property type="match status" value="1"/>
</dbReference>
<proteinExistence type="inferred from homology"/>
<keyword evidence="3" id="KW-1133">Transmembrane helix</keyword>
<comment type="caution">
    <text evidence="6">The sequence shown here is derived from an EMBL/GenBank/DDBJ whole genome shotgun (WGS) entry which is preliminary data.</text>
</comment>
<evidence type="ECO:0000313" key="6">
    <source>
        <dbReference type="EMBL" id="MCL1103843.1"/>
    </source>
</evidence>
<evidence type="ECO:0000313" key="7">
    <source>
        <dbReference type="Proteomes" id="UP001139408"/>
    </source>
</evidence>
<evidence type="ECO:0000256" key="1">
    <source>
        <dbReference type="ARBA" id="ARBA00009477"/>
    </source>
</evidence>
<dbReference type="InterPro" id="IPR058625">
    <property type="entry name" value="MdtA-like_BSH"/>
</dbReference>
<feature type="transmembrane region" description="Helical" evidence="3">
    <location>
        <begin position="7"/>
        <end position="27"/>
    </location>
</feature>
<feature type="domain" description="Multidrug resistance protein MdtA-like barrel-sandwich hybrid" evidence="4">
    <location>
        <begin position="45"/>
        <end position="229"/>
    </location>
</feature>
<evidence type="ECO:0000256" key="3">
    <source>
        <dbReference type="SAM" id="Phobius"/>
    </source>
</evidence>
<organism evidence="6 7">
    <name type="scientific">Shewanella algicola</name>
    <dbReference type="NCBI Taxonomy" id="640633"/>
    <lineage>
        <taxon>Bacteria</taxon>
        <taxon>Pseudomonadati</taxon>
        <taxon>Pseudomonadota</taxon>
        <taxon>Gammaproteobacteria</taxon>
        <taxon>Alteromonadales</taxon>
        <taxon>Shewanellaceae</taxon>
        <taxon>Shewanella</taxon>
    </lineage>
</organism>
<protein>
    <submittedName>
        <fullName evidence="6">HlyD family secretion protein</fullName>
    </submittedName>
</protein>
<gene>
    <name evidence="6" type="ORF">L2749_00970</name>
</gene>
<comment type="similarity">
    <text evidence="1">Belongs to the membrane fusion protein (MFP) (TC 8.A.1) family.</text>
</comment>
<reference evidence="6" key="1">
    <citation type="submission" date="2022-01" db="EMBL/GenBank/DDBJ databases">
        <title>Whole genome-based taxonomy of the Shewanellaceae.</title>
        <authorList>
            <person name="Martin-Rodriguez A.J."/>
        </authorList>
    </citation>
    <scope>NUCLEOTIDE SEQUENCE</scope>
    <source>
        <strain evidence="6">DSM 23803</strain>
    </source>
</reference>
<feature type="coiled-coil region" evidence="2">
    <location>
        <begin position="84"/>
        <end position="111"/>
    </location>
</feature>
<dbReference type="Proteomes" id="UP001139408">
    <property type="component" value="Unassembled WGS sequence"/>
</dbReference>